<dbReference type="GO" id="GO:0031011">
    <property type="term" value="C:Ino80 complex"/>
    <property type="evidence" value="ECO:0007669"/>
    <property type="project" value="InterPro"/>
</dbReference>
<proteinExistence type="predicted"/>
<evidence type="ECO:0008006" key="4">
    <source>
        <dbReference type="Google" id="ProtNLM"/>
    </source>
</evidence>
<name>A0A0D2PC71_HYPSF</name>
<dbReference type="InterPro" id="IPR038014">
    <property type="entry name" value="Ies1"/>
</dbReference>
<dbReference type="OMA" id="WLCFNYL"/>
<gene>
    <name evidence="2" type="ORF">HYPSUDRAFT_133643</name>
</gene>
<keyword evidence="3" id="KW-1185">Reference proteome</keyword>
<sequence length="292" mass="32242">MASRWASPVPRRVVALKRGDGEPLTRVDIQYDVLHAIFGDAHAVFSDPYAATEEGSKLTFRELYTKAILHSPKATKALRDKMLEAPVFAADFAMLALLVNVGRVNTTMSFFPEMKTAIRTYHPVPALQRTSGNMQDAPRIKHILKTSLLEDEAKNPPATPADILGQCKTGQPPSTSVTNLVFVLAHHTAPIGHAHFQGRLDFLDLFLRAEVSSASRAQAFLWLCFNYLEAPSSEDEYDEAPPTNPFADPAKPAAPPPFTLLTADEVLRENQDPPEDTAMAEKLVAQRNRIMQ</sequence>
<dbReference type="Proteomes" id="UP000054270">
    <property type="component" value="Unassembled WGS sequence"/>
</dbReference>
<reference evidence="3" key="1">
    <citation type="submission" date="2014-04" db="EMBL/GenBank/DDBJ databases">
        <title>Evolutionary Origins and Diversification of the Mycorrhizal Mutualists.</title>
        <authorList>
            <consortium name="DOE Joint Genome Institute"/>
            <consortium name="Mycorrhizal Genomics Consortium"/>
            <person name="Kohler A."/>
            <person name="Kuo A."/>
            <person name="Nagy L.G."/>
            <person name="Floudas D."/>
            <person name="Copeland A."/>
            <person name="Barry K.W."/>
            <person name="Cichocki N."/>
            <person name="Veneault-Fourrey C."/>
            <person name="LaButti K."/>
            <person name="Lindquist E.A."/>
            <person name="Lipzen A."/>
            <person name="Lundell T."/>
            <person name="Morin E."/>
            <person name="Murat C."/>
            <person name="Riley R."/>
            <person name="Ohm R."/>
            <person name="Sun H."/>
            <person name="Tunlid A."/>
            <person name="Henrissat B."/>
            <person name="Grigoriev I.V."/>
            <person name="Hibbett D.S."/>
            <person name="Martin F."/>
        </authorList>
    </citation>
    <scope>NUCLEOTIDE SEQUENCE [LARGE SCALE GENOMIC DNA]</scope>
    <source>
        <strain evidence="3">FD-334 SS-4</strain>
    </source>
</reference>
<evidence type="ECO:0000313" key="2">
    <source>
        <dbReference type="EMBL" id="KJA26146.1"/>
    </source>
</evidence>
<dbReference type="EMBL" id="KN817529">
    <property type="protein sequence ID" value="KJA26146.1"/>
    <property type="molecule type" value="Genomic_DNA"/>
</dbReference>
<evidence type="ECO:0000256" key="1">
    <source>
        <dbReference type="SAM" id="MobiDB-lite"/>
    </source>
</evidence>
<dbReference type="PANTHER" id="PTHR37287">
    <property type="entry name" value="INO EIGHTY SUBUNIT 1"/>
    <property type="match status" value="1"/>
</dbReference>
<dbReference type="OrthoDB" id="5413003at2759"/>
<protein>
    <recommendedName>
        <fullName evidence="4">Ino eighty subunit 1</fullName>
    </recommendedName>
</protein>
<dbReference type="AlphaFoldDB" id="A0A0D2PC71"/>
<accession>A0A0D2PC71</accession>
<evidence type="ECO:0000313" key="3">
    <source>
        <dbReference type="Proteomes" id="UP000054270"/>
    </source>
</evidence>
<feature type="region of interest" description="Disordered" evidence="1">
    <location>
        <begin position="233"/>
        <end position="258"/>
    </location>
</feature>
<feature type="non-terminal residue" evidence="2">
    <location>
        <position position="292"/>
    </location>
</feature>
<organism evidence="2 3">
    <name type="scientific">Hypholoma sublateritium (strain FD-334 SS-4)</name>
    <dbReference type="NCBI Taxonomy" id="945553"/>
    <lineage>
        <taxon>Eukaryota</taxon>
        <taxon>Fungi</taxon>
        <taxon>Dikarya</taxon>
        <taxon>Basidiomycota</taxon>
        <taxon>Agaricomycotina</taxon>
        <taxon>Agaricomycetes</taxon>
        <taxon>Agaricomycetidae</taxon>
        <taxon>Agaricales</taxon>
        <taxon>Agaricineae</taxon>
        <taxon>Strophariaceae</taxon>
        <taxon>Hypholoma</taxon>
    </lineage>
</organism>
<dbReference type="STRING" id="945553.A0A0D2PC71"/>
<dbReference type="PANTHER" id="PTHR37287:SF1">
    <property type="entry name" value="INO EIGHTY SUBUNIT 1"/>
    <property type="match status" value="1"/>
</dbReference>